<feature type="domain" description="MIP18 family-like" evidence="1">
    <location>
        <begin position="5"/>
        <end position="69"/>
    </location>
</feature>
<dbReference type="PANTHER" id="PTHR42831:SF1">
    <property type="entry name" value="FE-S PROTEIN MATURATION AUXILIARY FACTOR YITW"/>
    <property type="match status" value="1"/>
</dbReference>
<name>A0A2M7QE11_9BACT</name>
<dbReference type="EMBL" id="PFLF01000054">
    <property type="protein sequence ID" value="PIY69078.1"/>
    <property type="molecule type" value="Genomic_DNA"/>
</dbReference>
<protein>
    <recommendedName>
        <fullName evidence="1">MIP18 family-like domain-containing protein</fullName>
    </recommendedName>
</protein>
<evidence type="ECO:0000259" key="1">
    <source>
        <dbReference type="Pfam" id="PF01883"/>
    </source>
</evidence>
<evidence type="ECO:0000313" key="2">
    <source>
        <dbReference type="EMBL" id="PIY69078.1"/>
    </source>
</evidence>
<comment type="caution">
    <text evidence="2">The sequence shown here is derived from an EMBL/GenBank/DDBJ whole genome shotgun (WGS) entry which is preliminary data.</text>
</comment>
<dbReference type="PANTHER" id="PTHR42831">
    <property type="entry name" value="FE-S PROTEIN MATURATION AUXILIARY FACTOR YITW"/>
    <property type="match status" value="1"/>
</dbReference>
<organism evidence="2 3">
    <name type="scientific">Candidatus Roizmanbacteria bacterium CG_4_10_14_0_8_um_filter_39_9</name>
    <dbReference type="NCBI Taxonomy" id="1974829"/>
    <lineage>
        <taxon>Bacteria</taxon>
        <taxon>Candidatus Roizmaniibacteriota</taxon>
    </lineage>
</organism>
<dbReference type="Gene3D" id="3.30.300.130">
    <property type="entry name" value="Fe-S cluster assembly (FSCA)"/>
    <property type="match status" value="1"/>
</dbReference>
<dbReference type="InterPro" id="IPR002744">
    <property type="entry name" value="MIP18-like"/>
</dbReference>
<sequence>MVSKKKVIKKLETVMDPELHISIVDLGLIYKVTFTRKKLNIVMTLTTIGCPLFGTIETEIKEVLKDLKIAEKNINLELTFEPPWDMERMSPRGRAMLGI</sequence>
<dbReference type="InterPro" id="IPR052339">
    <property type="entry name" value="Fe-S_Maturation_MIP18"/>
</dbReference>
<dbReference type="SUPFAM" id="SSF117916">
    <property type="entry name" value="Fe-S cluster assembly (FSCA) domain-like"/>
    <property type="match status" value="1"/>
</dbReference>
<dbReference type="Proteomes" id="UP000230108">
    <property type="component" value="Unassembled WGS sequence"/>
</dbReference>
<dbReference type="Pfam" id="PF01883">
    <property type="entry name" value="FeS_assembly_P"/>
    <property type="match status" value="1"/>
</dbReference>
<proteinExistence type="predicted"/>
<dbReference type="AlphaFoldDB" id="A0A2M7QE11"/>
<evidence type="ECO:0000313" key="3">
    <source>
        <dbReference type="Proteomes" id="UP000230108"/>
    </source>
</evidence>
<gene>
    <name evidence="2" type="ORF">COY90_02620</name>
</gene>
<reference evidence="3" key="1">
    <citation type="submission" date="2017-09" db="EMBL/GenBank/DDBJ databases">
        <title>Depth-based differentiation of microbial function through sediment-hosted aquifers and enrichment of novel symbionts in the deep terrestrial subsurface.</title>
        <authorList>
            <person name="Probst A.J."/>
            <person name="Ladd B."/>
            <person name="Jarett J.K."/>
            <person name="Geller-Mcgrath D.E."/>
            <person name="Sieber C.M.K."/>
            <person name="Emerson J.B."/>
            <person name="Anantharaman K."/>
            <person name="Thomas B.C."/>
            <person name="Malmstrom R."/>
            <person name="Stieglmeier M."/>
            <person name="Klingl A."/>
            <person name="Woyke T."/>
            <person name="Ryan C.M."/>
            <person name="Banfield J.F."/>
        </authorList>
    </citation>
    <scope>NUCLEOTIDE SEQUENCE [LARGE SCALE GENOMIC DNA]</scope>
</reference>
<dbReference type="InterPro" id="IPR034904">
    <property type="entry name" value="FSCA_dom_sf"/>
</dbReference>
<accession>A0A2M7QE11</accession>